<organism evidence="2 3">
    <name type="scientific">Gardnerella vaginalis</name>
    <dbReference type="NCBI Taxonomy" id="2702"/>
    <lineage>
        <taxon>Bacteria</taxon>
        <taxon>Bacillati</taxon>
        <taxon>Actinomycetota</taxon>
        <taxon>Actinomycetes</taxon>
        <taxon>Bifidobacteriales</taxon>
        <taxon>Bifidobacteriaceae</taxon>
        <taxon>Gardnerella</taxon>
    </lineage>
</organism>
<dbReference type="EMBL" id="LSRC01000035">
    <property type="protein sequence ID" value="KXI16896.1"/>
    <property type="molecule type" value="Genomic_DNA"/>
</dbReference>
<gene>
    <name evidence="2" type="ORF">HMPREF3230_00815</name>
</gene>
<dbReference type="Pfam" id="PF17844">
    <property type="entry name" value="SCP_3"/>
    <property type="match status" value="1"/>
</dbReference>
<proteinExistence type="predicted"/>
<comment type="caution">
    <text evidence="2">The sequence shown here is derived from an EMBL/GenBank/DDBJ whole genome shotgun (WGS) entry which is preliminary data.</text>
</comment>
<dbReference type="RefSeq" id="WP_075523631.1">
    <property type="nucleotide sequence ID" value="NZ_KQ961867.1"/>
</dbReference>
<dbReference type="PATRIC" id="fig|2702.101.peg.796"/>
<dbReference type="AlphaFoldDB" id="A0A135Z5F3"/>
<feature type="domain" description="Bacterial SCP orthologue" evidence="1">
    <location>
        <begin position="45"/>
        <end position="138"/>
    </location>
</feature>
<reference evidence="2 3" key="1">
    <citation type="submission" date="2016-02" db="EMBL/GenBank/DDBJ databases">
        <authorList>
            <person name="Wen L."/>
            <person name="He K."/>
            <person name="Yang H."/>
        </authorList>
    </citation>
    <scope>NUCLEOTIDE SEQUENCE [LARGE SCALE GENOMIC DNA]</scope>
    <source>
        <strain evidence="2 3">CMW7778B</strain>
    </source>
</reference>
<dbReference type="InterPro" id="IPR041629">
    <property type="entry name" value="SCP_3"/>
</dbReference>
<accession>A0A135Z5F3</accession>
<dbReference type="Gene3D" id="3.30.1050.40">
    <property type="match status" value="1"/>
</dbReference>
<evidence type="ECO:0000313" key="3">
    <source>
        <dbReference type="Proteomes" id="UP000070505"/>
    </source>
</evidence>
<name>A0A135Z5F3_GARVA</name>
<sequence length="142" mass="15780">MTVIREKDISRGKKSFKLWEDKAKSYMQTSSNLQSINSNAIGISKNDEAMAVRYSLYVLENNVPGGSVEVRVAPWGAVKILKGPISDPHNLTPPDVIELNPDVWLRLACGITFWEDEKEFGNISAVGERDNLSDFLPLDTGI</sequence>
<dbReference type="Proteomes" id="UP000070505">
    <property type="component" value="Unassembled WGS sequence"/>
</dbReference>
<protein>
    <recommendedName>
        <fullName evidence="1">Bacterial SCP orthologue domain-containing protein</fullName>
    </recommendedName>
</protein>
<evidence type="ECO:0000259" key="1">
    <source>
        <dbReference type="Pfam" id="PF17844"/>
    </source>
</evidence>
<evidence type="ECO:0000313" key="2">
    <source>
        <dbReference type="EMBL" id="KXI16896.1"/>
    </source>
</evidence>